<accession>A0ABY6QXU7</accession>
<dbReference type="RefSeq" id="WP_323809270.1">
    <property type="nucleotide sequence ID" value="NZ_CP084204.1"/>
</dbReference>
<keyword evidence="3" id="KW-1185">Reference proteome</keyword>
<dbReference type="EMBL" id="CP084204">
    <property type="protein sequence ID" value="UZX22132.1"/>
    <property type="molecule type" value="Genomic_DNA"/>
</dbReference>
<evidence type="ECO:0000259" key="1">
    <source>
        <dbReference type="Pfam" id="PF01844"/>
    </source>
</evidence>
<evidence type="ECO:0000313" key="2">
    <source>
        <dbReference type="EMBL" id="UZX22132.1"/>
    </source>
</evidence>
<dbReference type="GeneID" id="95600964"/>
<keyword evidence="2" id="KW-0540">Nuclease</keyword>
<name>A0ABY6QXU7_9ACTN</name>
<dbReference type="Gene3D" id="1.10.30.50">
    <property type="match status" value="1"/>
</dbReference>
<evidence type="ECO:0000313" key="3">
    <source>
        <dbReference type="Proteomes" id="UP001164506"/>
    </source>
</evidence>
<dbReference type="InterPro" id="IPR003615">
    <property type="entry name" value="HNH_nuc"/>
</dbReference>
<dbReference type="InterPro" id="IPR002711">
    <property type="entry name" value="HNH"/>
</dbReference>
<reference evidence="2" key="1">
    <citation type="submission" date="2021-09" db="EMBL/GenBank/DDBJ databases">
        <title>Complete genome sequence and metabolic characterization of Streptomyces tanashiensis DSM 731 the producer of antibacterial Kalafungin and diverse secondary metabolites.</title>
        <authorList>
            <person name="Abbasi M.N."/>
            <person name="Anwar M.N."/>
            <person name="Alam K."/>
            <person name="Shoaib M."/>
            <person name="Lin Z."/>
            <person name="Hayat M."/>
            <person name="Ali M.I."/>
            <person name="Malik H.M.T."/>
            <person name="Ahmed I."/>
            <person name="Li A."/>
            <person name="Hailong Wang H."/>
            <person name="Zhang Y."/>
        </authorList>
    </citation>
    <scope>NUCLEOTIDE SEQUENCE</scope>
    <source>
        <strain evidence="2">Kala</strain>
    </source>
</reference>
<gene>
    <name evidence="2" type="ORF">LDH80_15970</name>
</gene>
<dbReference type="Pfam" id="PF01844">
    <property type="entry name" value="HNH"/>
    <property type="match status" value="1"/>
</dbReference>
<keyword evidence="2" id="KW-0378">Hydrolase</keyword>
<dbReference type="CDD" id="cd00085">
    <property type="entry name" value="HNHc"/>
    <property type="match status" value="1"/>
</dbReference>
<dbReference type="GO" id="GO:0004519">
    <property type="term" value="F:endonuclease activity"/>
    <property type="evidence" value="ECO:0007669"/>
    <property type="project" value="UniProtKB-KW"/>
</dbReference>
<dbReference type="Proteomes" id="UP001164506">
    <property type="component" value="Chromosome"/>
</dbReference>
<organism evidence="2 3">
    <name type="scientific">Streptomyces tanashiensis</name>
    <dbReference type="NCBI Taxonomy" id="67367"/>
    <lineage>
        <taxon>Bacteria</taxon>
        <taxon>Bacillati</taxon>
        <taxon>Actinomycetota</taxon>
        <taxon>Actinomycetes</taxon>
        <taxon>Kitasatosporales</taxon>
        <taxon>Streptomycetaceae</taxon>
        <taxon>Streptomyces</taxon>
    </lineage>
</organism>
<protein>
    <submittedName>
        <fullName evidence="2">HNH endonuclease</fullName>
    </submittedName>
</protein>
<feature type="domain" description="HNH" evidence="1">
    <location>
        <begin position="2"/>
        <end position="33"/>
    </location>
</feature>
<proteinExistence type="predicted"/>
<keyword evidence="2" id="KW-0255">Endonuclease</keyword>
<sequence>MDVDHVRPLSMGGTDTAGNVQVLCRGCHALKTRTEFGAAGSCRTSCRCRATTALPAYRCAHHVPAAPPTVVVRAISHGGMRWTVKCSPPTRSSRAGCVSGFGVIAPVQHTGIGRISYPMG</sequence>